<dbReference type="RefSeq" id="WP_013827705.1">
    <property type="nucleotide sequence ID" value="NC_015576.1"/>
</dbReference>
<evidence type="ECO:0000313" key="2">
    <source>
        <dbReference type="Proteomes" id="UP000009224"/>
    </source>
</evidence>
<evidence type="ECO:0000313" key="1">
    <source>
        <dbReference type="EMBL" id="AEF34763.1"/>
    </source>
</evidence>
<dbReference type="HOGENOM" id="CLU_2936696_0_0_11"/>
<dbReference type="KEGG" id="mjd:JDM601_0763"/>
<protein>
    <submittedName>
        <fullName evidence="1">Uncharacterized protein</fullName>
    </submittedName>
</protein>
<proteinExistence type="predicted"/>
<dbReference type="Proteomes" id="UP000009224">
    <property type="component" value="Chromosome"/>
</dbReference>
<reference evidence="1 2" key="1">
    <citation type="journal article" date="2011" name="J. Bacteriol.">
        <title>Complete genome sequence of a novel clinical isolate, the nontuberculous Mycobacterium strain JDM601.</title>
        <authorList>
            <person name="Zhang Z.Y."/>
            <person name="Sun Z.Q."/>
            <person name="Wang Z.L."/>
            <person name="Wen Z.L."/>
            <person name="Sun Q.W."/>
            <person name="Zhu Z.Q."/>
            <person name="Song Y.Z."/>
            <person name="Zhao J.W."/>
            <person name="Wang H.H."/>
            <person name="Zhang S.L."/>
            <person name="Guo X.K."/>
        </authorList>
    </citation>
    <scope>NUCLEOTIDE SEQUENCE [LARGE SCALE GENOMIC DNA]</scope>
    <source>
        <strain evidence="1 2">JDM601</strain>
    </source>
</reference>
<gene>
    <name evidence="1" type="ordered locus">JDM601_0763</name>
</gene>
<organism evidence="1 2">
    <name type="scientific">Mycolicibacter sinensis (strain JDM601)</name>
    <name type="common">Mycobacterium sinense</name>
    <dbReference type="NCBI Taxonomy" id="875328"/>
    <lineage>
        <taxon>Bacteria</taxon>
        <taxon>Bacillati</taxon>
        <taxon>Actinomycetota</taxon>
        <taxon>Actinomycetes</taxon>
        <taxon>Mycobacteriales</taxon>
        <taxon>Mycobacteriaceae</taxon>
        <taxon>Mycolicibacter</taxon>
    </lineage>
</organism>
<dbReference type="EMBL" id="CP002329">
    <property type="protein sequence ID" value="AEF34763.1"/>
    <property type="molecule type" value="Genomic_DNA"/>
</dbReference>
<accession>F5YRY1</accession>
<sequence length="60" mass="6764">MIEAKRNYRTLQLAEHVRKILDMAPPLTCDQRDWLATLCKTYTPQGEAASWTGGQDEAVA</sequence>
<name>F5YRY1_MYCSD</name>
<keyword evidence="2" id="KW-1185">Reference proteome</keyword>
<dbReference type="AlphaFoldDB" id="F5YRY1"/>